<reference evidence="4" key="2">
    <citation type="submission" date="2017-05" db="EMBL/GenBank/DDBJ databases">
        <title>Improved OligoMM genomes.</title>
        <authorList>
            <person name="Garzetti D."/>
        </authorList>
    </citation>
    <scope>NUCLEOTIDE SEQUENCE [LARGE SCALE GENOMIC DNA]</scope>
    <source>
        <strain evidence="4">KB18</strain>
    </source>
</reference>
<dbReference type="Gene3D" id="1.10.1740.10">
    <property type="match status" value="1"/>
</dbReference>
<reference evidence="2" key="1">
    <citation type="journal article" date="2017" name="Genome Announc.">
        <title>High-Quality Whole-Genome Sequences of the Oligo-Mouse-Microbiota Bacterial Community.</title>
        <authorList>
            <person name="Garzetti D."/>
            <person name="Brugiroux S."/>
            <person name="Bunk B."/>
            <person name="Pukall R."/>
            <person name="McCoy K.D."/>
            <person name="Macpherson A.J."/>
            <person name="Stecher B."/>
        </authorList>
    </citation>
    <scope>NUCLEOTIDE SEQUENCE</scope>
    <source>
        <strain evidence="2">KB18</strain>
    </source>
</reference>
<dbReference type="GO" id="GO:0006352">
    <property type="term" value="P:DNA-templated transcription initiation"/>
    <property type="evidence" value="ECO:0007669"/>
    <property type="project" value="InterPro"/>
</dbReference>
<dbReference type="GO" id="GO:0003677">
    <property type="term" value="F:DNA binding"/>
    <property type="evidence" value="ECO:0007669"/>
    <property type="project" value="InterPro"/>
</dbReference>
<dbReference type="CDD" id="cd00093">
    <property type="entry name" value="HTH_XRE"/>
    <property type="match status" value="1"/>
</dbReference>
<proteinExistence type="predicted"/>
<dbReference type="SUPFAM" id="SSF88946">
    <property type="entry name" value="Sigma2 domain of RNA polymerase sigma factors"/>
    <property type="match status" value="1"/>
</dbReference>
<dbReference type="Gene3D" id="1.10.260.40">
    <property type="entry name" value="lambda repressor-like DNA-binding domains"/>
    <property type="match status" value="1"/>
</dbReference>
<sequence>MIVINQNCYQPMREARIEQGLTQRELGQRTGIPYYTIQAYERGRHNPPAKRLRTLAEVLGLEVEDYPLPPMRTTASERNQLLEKYMDLPGYIIRQNWTLVLATGLDVEDVRQELLLRGLQAIETYDPSAGASLRTHLNIAMQYHLMKLARKASSRGMTDVPRGVRVTFCSVEAMCEYGFELEG</sequence>
<accession>A0A1Z2XPD8</accession>
<dbReference type="AlphaFoldDB" id="A0A1Z2XPD8"/>
<evidence type="ECO:0000313" key="3">
    <source>
        <dbReference type="EMBL" id="QQR29592.1"/>
    </source>
</evidence>
<dbReference type="PROSITE" id="PS50943">
    <property type="entry name" value="HTH_CROC1"/>
    <property type="match status" value="1"/>
</dbReference>
<organism evidence="3 5">
    <name type="scientific">Acutalibacter muris</name>
    <dbReference type="NCBI Taxonomy" id="1796620"/>
    <lineage>
        <taxon>Bacteria</taxon>
        <taxon>Bacillati</taxon>
        <taxon>Bacillota</taxon>
        <taxon>Clostridia</taxon>
        <taxon>Eubacteriales</taxon>
        <taxon>Acutalibacteraceae</taxon>
        <taxon>Acutalibacter</taxon>
    </lineage>
</organism>
<dbReference type="EMBL" id="CP021422">
    <property type="protein sequence ID" value="ASB40300.1"/>
    <property type="molecule type" value="Genomic_DNA"/>
</dbReference>
<protein>
    <submittedName>
        <fullName evidence="3">Helix-turn-helix domain-containing protein</fullName>
    </submittedName>
</protein>
<feature type="domain" description="HTH cro/C1-type" evidence="1">
    <location>
        <begin position="12"/>
        <end position="66"/>
    </location>
</feature>
<dbReference type="SUPFAM" id="SSF47413">
    <property type="entry name" value="lambda repressor-like DNA-binding domains"/>
    <property type="match status" value="1"/>
</dbReference>
<dbReference type="InterPro" id="IPR010982">
    <property type="entry name" value="Lambda_DNA-bd_dom_sf"/>
</dbReference>
<dbReference type="InterPro" id="IPR007627">
    <property type="entry name" value="RNA_pol_sigma70_r2"/>
</dbReference>
<dbReference type="Pfam" id="PF04542">
    <property type="entry name" value="Sigma70_r2"/>
    <property type="match status" value="1"/>
</dbReference>
<evidence type="ECO:0000259" key="1">
    <source>
        <dbReference type="PROSITE" id="PS50943"/>
    </source>
</evidence>
<dbReference type="RefSeq" id="WP_066534267.1">
    <property type="nucleotide sequence ID" value="NZ_CP065321.1"/>
</dbReference>
<name>A0A1Z2XPD8_9FIRM</name>
<reference evidence="3 5" key="3">
    <citation type="submission" date="2020-11" db="EMBL/GenBank/DDBJ databases">
        <title>Closed and high quality bacterial genomes of the OMM12 community.</title>
        <authorList>
            <person name="Marbouty M."/>
            <person name="Lamy-Besnier Q."/>
            <person name="Debarbieux L."/>
            <person name="Koszul R."/>
        </authorList>
    </citation>
    <scope>NUCLEOTIDE SEQUENCE [LARGE SCALE GENOMIC DNA]</scope>
    <source>
        <strain evidence="3 5">KB18</strain>
    </source>
</reference>
<dbReference type="InterPro" id="IPR013325">
    <property type="entry name" value="RNA_pol_sigma_r2"/>
</dbReference>
<dbReference type="Proteomes" id="UP000196710">
    <property type="component" value="Chromosome"/>
</dbReference>
<dbReference type="KEGG" id="amur:ADH66_06280"/>
<gene>
    <name evidence="2" type="ORF">ADH66_06280</name>
    <name evidence="3" type="ORF">I5Q82_16380</name>
</gene>
<dbReference type="Pfam" id="PF01381">
    <property type="entry name" value="HTH_3"/>
    <property type="match status" value="1"/>
</dbReference>
<dbReference type="SMART" id="SM00530">
    <property type="entry name" value="HTH_XRE"/>
    <property type="match status" value="1"/>
</dbReference>
<evidence type="ECO:0000313" key="4">
    <source>
        <dbReference type="Proteomes" id="UP000196710"/>
    </source>
</evidence>
<dbReference type="Proteomes" id="UP000596035">
    <property type="component" value="Chromosome"/>
</dbReference>
<evidence type="ECO:0000313" key="5">
    <source>
        <dbReference type="Proteomes" id="UP000596035"/>
    </source>
</evidence>
<dbReference type="EMBL" id="CP065321">
    <property type="protein sequence ID" value="QQR29592.1"/>
    <property type="molecule type" value="Genomic_DNA"/>
</dbReference>
<keyword evidence="4" id="KW-1185">Reference proteome</keyword>
<dbReference type="InterPro" id="IPR001387">
    <property type="entry name" value="Cro/C1-type_HTH"/>
</dbReference>
<dbReference type="GO" id="GO:0003700">
    <property type="term" value="F:DNA-binding transcription factor activity"/>
    <property type="evidence" value="ECO:0007669"/>
    <property type="project" value="InterPro"/>
</dbReference>
<evidence type="ECO:0000313" key="2">
    <source>
        <dbReference type="EMBL" id="ASB40300.1"/>
    </source>
</evidence>